<comment type="catalytic activity">
    <reaction evidence="10">
        <text>(6S)-5,6,7,8-tetrahydrofolyl-(gamma-L-Glu)(n) + L-glutamate + ATP = (6S)-5,6,7,8-tetrahydrofolyl-(gamma-L-Glu)(n+1) + ADP + phosphate + H(+)</text>
        <dbReference type="Rhea" id="RHEA:10580"/>
        <dbReference type="Rhea" id="RHEA-COMP:14738"/>
        <dbReference type="Rhea" id="RHEA-COMP:14740"/>
        <dbReference type="ChEBI" id="CHEBI:15378"/>
        <dbReference type="ChEBI" id="CHEBI:29985"/>
        <dbReference type="ChEBI" id="CHEBI:30616"/>
        <dbReference type="ChEBI" id="CHEBI:43474"/>
        <dbReference type="ChEBI" id="CHEBI:141005"/>
        <dbReference type="ChEBI" id="CHEBI:456216"/>
        <dbReference type="EC" id="6.3.2.17"/>
    </reaction>
</comment>
<evidence type="ECO:0000256" key="11">
    <source>
        <dbReference type="PIRNR" id="PIRNR001563"/>
    </source>
</evidence>
<name>K9WJL6_9CYAN</name>
<evidence type="ECO:0000256" key="6">
    <source>
        <dbReference type="ARBA" id="ARBA00022741"/>
    </source>
</evidence>
<evidence type="ECO:0000256" key="7">
    <source>
        <dbReference type="ARBA" id="ARBA00022840"/>
    </source>
</evidence>
<dbReference type="Gene3D" id="3.40.1190.10">
    <property type="entry name" value="Mur-like, catalytic domain"/>
    <property type="match status" value="1"/>
</dbReference>
<sequence length="445" mass="48680">MDIDSLLNPLQRFGVHLGLERIQRLLADLGNPHQRVPILHVTGTNGKGSVCAYLSAVLTEAGYRVGRYTSPHLIDWNERICLNEQPISIPALAELLLQVKAAIPQDIQDSPTQFEVITAAAWLYFAQQRVDIAVIEVGLGGRLDATNVCDSPLVSIITSLSREHWQNLGPTLADIAREKAGILKSGCPAVIGQLPPEAKAVVEARVKELDCPTVWVKPAVMLLANSENLTPQPPHQGSGSRSGKGEREGEFPKNWAEYEGIKYPLPLLGDIQLSNSAIAIATVQILRSQGWKITDAAIQNGMAKTQWLGRLQWTTWHHHRLLIDGAHNPAAAIALRQYVDTLNTPVTWVMGILSTKDHADIFEALLRGTDRLYLVPVPDHSSADPNALAVLARNICPELADCRTYPDLEKGLEAATSNPTETSKRLIVLCGSLYLVGHFLQNLRG</sequence>
<evidence type="ECO:0000313" key="15">
    <source>
        <dbReference type="EMBL" id="AFZ20388.1"/>
    </source>
</evidence>
<dbReference type="eggNOG" id="COG0285">
    <property type="taxonomic scope" value="Bacteria"/>
</dbReference>
<evidence type="ECO:0000259" key="13">
    <source>
        <dbReference type="Pfam" id="PF02875"/>
    </source>
</evidence>
<dbReference type="GO" id="GO:0008841">
    <property type="term" value="F:dihydrofolate synthase activity"/>
    <property type="evidence" value="ECO:0007669"/>
    <property type="project" value="TreeGrafter"/>
</dbReference>
<keyword evidence="8" id="KW-0460">Magnesium</keyword>
<dbReference type="HOGENOM" id="CLU_015869_1_1_3"/>
<dbReference type="GO" id="GO:0046872">
    <property type="term" value="F:metal ion binding"/>
    <property type="evidence" value="ECO:0007669"/>
    <property type="project" value="UniProtKB-KW"/>
</dbReference>
<evidence type="ECO:0000256" key="5">
    <source>
        <dbReference type="ARBA" id="ARBA00022723"/>
    </source>
</evidence>
<dbReference type="OrthoDB" id="9809356at2"/>
<comment type="similarity">
    <text evidence="2 11">Belongs to the folylpolyglutamate synthase family.</text>
</comment>
<dbReference type="Gene3D" id="3.90.190.20">
    <property type="entry name" value="Mur ligase, C-terminal domain"/>
    <property type="match status" value="1"/>
</dbReference>
<keyword evidence="7 11" id="KW-0067">ATP-binding</keyword>
<dbReference type="KEGG" id="mic:Mic7113_4715"/>
<evidence type="ECO:0000259" key="14">
    <source>
        <dbReference type="Pfam" id="PF08245"/>
    </source>
</evidence>
<gene>
    <name evidence="15" type="ORF">Mic7113_4715</name>
</gene>
<dbReference type="PANTHER" id="PTHR11136:SF0">
    <property type="entry name" value="DIHYDROFOLATE SYNTHETASE-RELATED"/>
    <property type="match status" value="1"/>
</dbReference>
<protein>
    <recommendedName>
        <fullName evidence="3">tetrahydrofolate synthase</fullName>
        <ecNumber evidence="3">6.3.2.17</ecNumber>
    </recommendedName>
    <alternativeName>
        <fullName evidence="9">Tetrahydrofolylpolyglutamate synthase</fullName>
    </alternativeName>
</protein>
<evidence type="ECO:0000256" key="2">
    <source>
        <dbReference type="ARBA" id="ARBA00008276"/>
    </source>
</evidence>
<feature type="domain" description="Mur ligase central" evidence="14">
    <location>
        <begin position="41"/>
        <end position="282"/>
    </location>
</feature>
<dbReference type="EMBL" id="CP003630">
    <property type="protein sequence ID" value="AFZ20388.1"/>
    <property type="molecule type" value="Genomic_DNA"/>
</dbReference>
<keyword evidence="16" id="KW-1185">Reference proteome</keyword>
<dbReference type="InterPro" id="IPR004101">
    <property type="entry name" value="Mur_ligase_C"/>
</dbReference>
<dbReference type="PIRSF" id="PIRSF001563">
    <property type="entry name" value="Folylpolyglu_synth"/>
    <property type="match status" value="1"/>
</dbReference>
<dbReference type="STRING" id="1173027.Mic7113_4715"/>
<feature type="domain" description="Mur ligase C-terminal" evidence="13">
    <location>
        <begin position="309"/>
        <end position="432"/>
    </location>
</feature>
<accession>K9WJL6</accession>
<dbReference type="InterPro" id="IPR001645">
    <property type="entry name" value="Folylpolyglutamate_synth"/>
</dbReference>
<keyword evidence="4 11" id="KW-0436">Ligase</keyword>
<evidence type="ECO:0000256" key="10">
    <source>
        <dbReference type="ARBA" id="ARBA00047493"/>
    </source>
</evidence>
<dbReference type="AlphaFoldDB" id="K9WJL6"/>
<keyword evidence="5" id="KW-0479">Metal-binding</keyword>
<evidence type="ECO:0000256" key="3">
    <source>
        <dbReference type="ARBA" id="ARBA00013025"/>
    </source>
</evidence>
<dbReference type="GO" id="GO:0005737">
    <property type="term" value="C:cytoplasm"/>
    <property type="evidence" value="ECO:0007669"/>
    <property type="project" value="TreeGrafter"/>
</dbReference>
<dbReference type="Pfam" id="PF02875">
    <property type="entry name" value="Mur_ligase_C"/>
    <property type="match status" value="1"/>
</dbReference>
<dbReference type="InterPro" id="IPR036565">
    <property type="entry name" value="Mur-like_cat_sf"/>
</dbReference>
<dbReference type="GO" id="GO:0005524">
    <property type="term" value="F:ATP binding"/>
    <property type="evidence" value="ECO:0007669"/>
    <property type="project" value="UniProtKB-KW"/>
</dbReference>
<reference evidence="15 16" key="1">
    <citation type="submission" date="2012-06" db="EMBL/GenBank/DDBJ databases">
        <title>Finished chromosome of genome of Microcoleus sp. PCC 7113.</title>
        <authorList>
            <consortium name="US DOE Joint Genome Institute"/>
            <person name="Gugger M."/>
            <person name="Coursin T."/>
            <person name="Rippka R."/>
            <person name="Tandeau De Marsac N."/>
            <person name="Huntemann M."/>
            <person name="Wei C.-L."/>
            <person name="Han J."/>
            <person name="Detter J.C."/>
            <person name="Han C."/>
            <person name="Tapia R."/>
            <person name="Chen A."/>
            <person name="Kyrpides N."/>
            <person name="Mavromatis K."/>
            <person name="Markowitz V."/>
            <person name="Szeto E."/>
            <person name="Ivanova N."/>
            <person name="Pagani I."/>
            <person name="Pati A."/>
            <person name="Goodwin L."/>
            <person name="Nordberg H.P."/>
            <person name="Cantor M.N."/>
            <person name="Hua S.X."/>
            <person name="Woyke T."/>
            <person name="Kerfeld C.A."/>
        </authorList>
    </citation>
    <scope>NUCLEOTIDE SEQUENCE [LARGE SCALE GENOMIC DNA]</scope>
    <source>
        <strain evidence="15 16">PCC 7113</strain>
    </source>
</reference>
<dbReference type="RefSeq" id="WP_015184523.1">
    <property type="nucleotide sequence ID" value="NC_019738.1"/>
</dbReference>
<proteinExistence type="inferred from homology"/>
<dbReference type="GO" id="GO:0004326">
    <property type="term" value="F:tetrahydrofolylpolyglutamate synthase activity"/>
    <property type="evidence" value="ECO:0007669"/>
    <property type="project" value="UniProtKB-EC"/>
</dbReference>
<dbReference type="SUPFAM" id="SSF53623">
    <property type="entry name" value="MurD-like peptide ligases, catalytic domain"/>
    <property type="match status" value="1"/>
</dbReference>
<evidence type="ECO:0000256" key="12">
    <source>
        <dbReference type="SAM" id="MobiDB-lite"/>
    </source>
</evidence>
<dbReference type="FunFam" id="3.40.1190.10:FF:000011">
    <property type="entry name" value="Folylpolyglutamate synthase/dihydrofolate synthase"/>
    <property type="match status" value="1"/>
</dbReference>
<dbReference type="InterPro" id="IPR036615">
    <property type="entry name" value="Mur_ligase_C_dom_sf"/>
</dbReference>
<evidence type="ECO:0000256" key="8">
    <source>
        <dbReference type="ARBA" id="ARBA00022842"/>
    </source>
</evidence>
<dbReference type="InterPro" id="IPR013221">
    <property type="entry name" value="Mur_ligase_cen"/>
</dbReference>
<dbReference type="PATRIC" id="fig|1173027.3.peg.5227"/>
<dbReference type="PANTHER" id="PTHR11136">
    <property type="entry name" value="FOLYLPOLYGLUTAMATE SYNTHASE-RELATED"/>
    <property type="match status" value="1"/>
</dbReference>
<dbReference type="SUPFAM" id="SSF53244">
    <property type="entry name" value="MurD-like peptide ligases, peptide-binding domain"/>
    <property type="match status" value="1"/>
</dbReference>
<dbReference type="EC" id="6.3.2.17" evidence="3"/>
<evidence type="ECO:0000313" key="16">
    <source>
        <dbReference type="Proteomes" id="UP000010471"/>
    </source>
</evidence>
<keyword evidence="6 11" id="KW-0547">Nucleotide-binding</keyword>
<organism evidence="15 16">
    <name type="scientific">Allocoleopsis franciscana PCC 7113</name>
    <dbReference type="NCBI Taxonomy" id="1173027"/>
    <lineage>
        <taxon>Bacteria</taxon>
        <taxon>Bacillati</taxon>
        <taxon>Cyanobacteriota</taxon>
        <taxon>Cyanophyceae</taxon>
        <taxon>Coleofasciculales</taxon>
        <taxon>Coleofasciculaceae</taxon>
        <taxon>Allocoleopsis</taxon>
        <taxon>Allocoleopsis franciscana</taxon>
    </lineage>
</organism>
<evidence type="ECO:0000256" key="4">
    <source>
        <dbReference type="ARBA" id="ARBA00022598"/>
    </source>
</evidence>
<dbReference type="NCBIfam" id="TIGR01499">
    <property type="entry name" value="folC"/>
    <property type="match status" value="1"/>
</dbReference>
<feature type="region of interest" description="Disordered" evidence="12">
    <location>
        <begin position="226"/>
        <end position="250"/>
    </location>
</feature>
<evidence type="ECO:0000256" key="1">
    <source>
        <dbReference type="ARBA" id="ARBA00001946"/>
    </source>
</evidence>
<comment type="cofactor">
    <cofactor evidence="1">
        <name>Mg(2+)</name>
        <dbReference type="ChEBI" id="CHEBI:18420"/>
    </cofactor>
</comment>
<dbReference type="Pfam" id="PF08245">
    <property type="entry name" value="Mur_ligase_M"/>
    <property type="match status" value="1"/>
</dbReference>
<dbReference type="Proteomes" id="UP000010471">
    <property type="component" value="Chromosome"/>
</dbReference>
<evidence type="ECO:0000256" key="9">
    <source>
        <dbReference type="ARBA" id="ARBA00030592"/>
    </source>
</evidence>